<keyword evidence="2" id="KW-1185">Reference proteome</keyword>
<protein>
    <submittedName>
        <fullName evidence="1">Uncharacterized protein</fullName>
    </submittedName>
</protein>
<gene>
    <name evidence="1" type="ORF">F383_14170</name>
</gene>
<name>A0A0B0PV10_GOSAR</name>
<organism evidence="1 2">
    <name type="scientific">Gossypium arboreum</name>
    <name type="common">Tree cotton</name>
    <name type="synonym">Gossypium nanking</name>
    <dbReference type="NCBI Taxonomy" id="29729"/>
    <lineage>
        <taxon>Eukaryota</taxon>
        <taxon>Viridiplantae</taxon>
        <taxon>Streptophyta</taxon>
        <taxon>Embryophyta</taxon>
        <taxon>Tracheophyta</taxon>
        <taxon>Spermatophyta</taxon>
        <taxon>Magnoliopsida</taxon>
        <taxon>eudicotyledons</taxon>
        <taxon>Gunneridae</taxon>
        <taxon>Pentapetalae</taxon>
        <taxon>rosids</taxon>
        <taxon>malvids</taxon>
        <taxon>Malvales</taxon>
        <taxon>Malvaceae</taxon>
        <taxon>Malvoideae</taxon>
        <taxon>Gossypium</taxon>
    </lineage>
</organism>
<dbReference type="EMBL" id="KN455584">
    <property type="protein sequence ID" value="KHG30288.1"/>
    <property type="molecule type" value="Genomic_DNA"/>
</dbReference>
<evidence type="ECO:0000313" key="1">
    <source>
        <dbReference type="EMBL" id="KHG30288.1"/>
    </source>
</evidence>
<accession>A0A0B0PV10</accession>
<evidence type="ECO:0000313" key="2">
    <source>
        <dbReference type="Proteomes" id="UP000032142"/>
    </source>
</evidence>
<reference evidence="2" key="1">
    <citation type="submission" date="2014-09" db="EMBL/GenBank/DDBJ databases">
        <authorList>
            <person name="Mudge J."/>
            <person name="Ramaraj T."/>
            <person name="Lindquist I.E."/>
            <person name="Bharti A.K."/>
            <person name="Sundararajan A."/>
            <person name="Cameron C.T."/>
            <person name="Woodward J.E."/>
            <person name="May G.D."/>
            <person name="Brubaker C."/>
            <person name="Broadhvest J."/>
            <person name="Wilkins T.A."/>
        </authorList>
    </citation>
    <scope>NUCLEOTIDE SEQUENCE</scope>
    <source>
        <strain evidence="2">cv. AKA8401</strain>
    </source>
</reference>
<dbReference type="Proteomes" id="UP000032142">
    <property type="component" value="Unassembled WGS sequence"/>
</dbReference>
<sequence length="34" mass="4101">MHHIIQSPIDTFELMYICKYGMYRLVIKMIVIVT</sequence>
<dbReference type="AlphaFoldDB" id="A0A0B0PV10"/>
<proteinExistence type="predicted"/>